<feature type="compositionally biased region" description="Pro residues" evidence="1">
    <location>
        <begin position="83"/>
        <end position="97"/>
    </location>
</feature>
<dbReference type="Proteomes" id="UP001165190">
    <property type="component" value="Unassembled WGS sequence"/>
</dbReference>
<protein>
    <submittedName>
        <fullName evidence="2">ACINUS</fullName>
    </submittedName>
</protein>
<dbReference type="Pfam" id="PF16294">
    <property type="entry name" value="RSB_motif"/>
    <property type="match status" value="1"/>
</dbReference>
<dbReference type="InterPro" id="IPR032552">
    <property type="entry name" value="RSB_motif"/>
</dbReference>
<organism evidence="2 3">
    <name type="scientific">Hibiscus trionum</name>
    <name type="common">Flower of an hour</name>
    <dbReference type="NCBI Taxonomy" id="183268"/>
    <lineage>
        <taxon>Eukaryota</taxon>
        <taxon>Viridiplantae</taxon>
        <taxon>Streptophyta</taxon>
        <taxon>Embryophyta</taxon>
        <taxon>Tracheophyta</taxon>
        <taxon>Spermatophyta</taxon>
        <taxon>Magnoliopsida</taxon>
        <taxon>eudicotyledons</taxon>
        <taxon>Gunneridae</taxon>
        <taxon>Pentapetalae</taxon>
        <taxon>rosids</taxon>
        <taxon>malvids</taxon>
        <taxon>Malvales</taxon>
        <taxon>Malvaceae</taxon>
        <taxon>Malvoideae</taxon>
        <taxon>Hibiscus</taxon>
    </lineage>
</organism>
<sequence>MQYSSVEEAIDTRNTVYNLQWPPNGGRLLVADFVDPLEVKTRVDAPPQTPTTHGTYSATAPQAQPASLPQPPPRQQVSRHKLPPPSALPPPPPPLSNPPLVLERLPLPPPPPEKPDLPIVTLDDLFWKTKAIPRIYYLPLSDEQVAAKQAVAAHGRNINQSAGVAYRKKSVSAMQKEHVR</sequence>
<dbReference type="AlphaFoldDB" id="A0A9W7LKQ4"/>
<dbReference type="PANTHER" id="PTHR47031:SF3">
    <property type="entry name" value="SAP DOMAIN-CONTAINING PROTEIN"/>
    <property type="match status" value="1"/>
</dbReference>
<proteinExistence type="predicted"/>
<evidence type="ECO:0000313" key="3">
    <source>
        <dbReference type="Proteomes" id="UP001165190"/>
    </source>
</evidence>
<accession>A0A9W7LKQ4</accession>
<feature type="compositionally biased region" description="Low complexity" evidence="1">
    <location>
        <begin position="58"/>
        <end position="67"/>
    </location>
</feature>
<dbReference type="OrthoDB" id="5348404at2759"/>
<reference evidence="2" key="1">
    <citation type="submission" date="2023-05" db="EMBL/GenBank/DDBJ databases">
        <title>Genome and transcriptome analyses reveal genes involved in the formation of fine ridges on petal epidermal cells in Hibiscus trionum.</title>
        <authorList>
            <person name="Koshimizu S."/>
            <person name="Masuda S."/>
            <person name="Ishii T."/>
            <person name="Shirasu K."/>
            <person name="Hoshino A."/>
            <person name="Arita M."/>
        </authorList>
    </citation>
    <scope>NUCLEOTIDE SEQUENCE</scope>
    <source>
        <strain evidence="2">Hamamatsu line</strain>
    </source>
</reference>
<name>A0A9W7LKQ4_HIBTR</name>
<keyword evidence="3" id="KW-1185">Reference proteome</keyword>
<evidence type="ECO:0000313" key="2">
    <source>
        <dbReference type="EMBL" id="GMI67894.1"/>
    </source>
</evidence>
<comment type="caution">
    <text evidence="2">The sequence shown here is derived from an EMBL/GenBank/DDBJ whole genome shotgun (WGS) entry which is preliminary data.</text>
</comment>
<dbReference type="PANTHER" id="PTHR47031">
    <property type="entry name" value="SAP DNA-BINDING DOMAIN-CONTAINING PROTEIN"/>
    <property type="match status" value="1"/>
</dbReference>
<dbReference type="EMBL" id="BSYR01000006">
    <property type="protein sequence ID" value="GMI67894.1"/>
    <property type="molecule type" value="Genomic_DNA"/>
</dbReference>
<evidence type="ECO:0000256" key="1">
    <source>
        <dbReference type="SAM" id="MobiDB-lite"/>
    </source>
</evidence>
<gene>
    <name evidence="2" type="ORF">HRI_000458700</name>
</gene>
<feature type="region of interest" description="Disordered" evidence="1">
    <location>
        <begin position="41"/>
        <end position="114"/>
    </location>
</feature>